<dbReference type="EMBL" id="NXIF01000002">
    <property type="protein sequence ID" value="PKI82251.1"/>
    <property type="molecule type" value="Genomic_DNA"/>
</dbReference>
<feature type="domain" description="Pyridine nucleotide-disulphide oxidoreductase dimerisation" evidence="10">
    <location>
        <begin position="330"/>
        <end position="436"/>
    </location>
</feature>
<comment type="cofactor">
    <cofactor evidence="8">
        <name>FAD</name>
        <dbReference type="ChEBI" id="CHEBI:57692"/>
    </cofactor>
    <text evidence="8">Binds 1 FAD per subunit.</text>
</comment>
<sequence>MQKFDLIIIGAGRASNIAAKAGKLGKKVAIIEKSKLGGTCPNRGCVPSKLLIGYAQKIREIKDSKKYFIRAIIDDIDQEKIFEQTNEYISKVEKNYENKFNENVTVFKAEGSFLENKIIEVNNTKITAPIIIIATGTRPAKVPFENAWTSDDIFPLTKKIPDSITIVGAGFIACELANFFDAIGVKTTQLVRGDTLLENEDEDISEIFKEQYCKNVEVKFNTTIKKAKLKNDSFEMILDDEKIHTSDALLYAIGRVSNADTLKLENTDIKTDKRGFIKRDKYFQTNVEGIYVVGDASGEHMLQHAAAYEMNHLSKFLFEDEKKALEFKYMPHAVFSYPEIASVGLTEKRAKELNINYVTSTTSWLASAKAQALKIKYPKTKFILNPETYEILGCHLIGYESATLIHQVLAIMHLQNDIRNLKEMLYIHPALSEALLPAAVEAVKVIQEYKESQK</sequence>
<dbReference type="GO" id="GO:0050660">
    <property type="term" value="F:flavin adenine dinucleotide binding"/>
    <property type="evidence" value="ECO:0007669"/>
    <property type="project" value="TreeGrafter"/>
</dbReference>
<dbReference type="InterPro" id="IPR016156">
    <property type="entry name" value="FAD/NAD-linked_Rdtase_dimer_sf"/>
</dbReference>
<proteinExistence type="inferred from homology"/>
<evidence type="ECO:0000256" key="3">
    <source>
        <dbReference type="ARBA" id="ARBA00022630"/>
    </source>
</evidence>
<dbReference type="KEGG" id="ahs:AHALO_1673"/>
<feature type="domain" description="FAD/NAD(P)-binding" evidence="11">
    <location>
        <begin position="4"/>
        <end position="307"/>
    </location>
</feature>
<dbReference type="Pfam" id="PF07992">
    <property type="entry name" value="Pyr_redox_2"/>
    <property type="match status" value="1"/>
</dbReference>
<feature type="binding site" evidence="8">
    <location>
        <position position="295"/>
    </location>
    <ligand>
        <name>FAD</name>
        <dbReference type="ChEBI" id="CHEBI:57692"/>
    </ligand>
</feature>
<evidence type="ECO:0000256" key="2">
    <source>
        <dbReference type="ARBA" id="ARBA00016961"/>
    </source>
</evidence>
<evidence type="ECO:0000256" key="7">
    <source>
        <dbReference type="PIRSR" id="PIRSR000350-2"/>
    </source>
</evidence>
<evidence type="ECO:0000256" key="9">
    <source>
        <dbReference type="PIRSR" id="PIRSR000350-4"/>
    </source>
</evidence>
<dbReference type="InterPro" id="IPR001100">
    <property type="entry name" value="Pyr_nuc-diS_OxRdtase"/>
</dbReference>
<keyword evidence="3" id="KW-0285">Flavoprotein</keyword>
<evidence type="ECO:0000256" key="6">
    <source>
        <dbReference type="ARBA" id="ARBA00031281"/>
    </source>
</evidence>
<dbReference type="PANTHER" id="PTHR22912">
    <property type="entry name" value="DISULFIDE OXIDOREDUCTASE"/>
    <property type="match status" value="1"/>
</dbReference>
<dbReference type="InterPro" id="IPR050151">
    <property type="entry name" value="Class-I_Pyr_Nuc-Dis_Oxidored"/>
</dbReference>
<organism evidence="12 13">
    <name type="scientific">Malaciobacter halophilus</name>
    <dbReference type="NCBI Taxonomy" id="197482"/>
    <lineage>
        <taxon>Bacteria</taxon>
        <taxon>Pseudomonadati</taxon>
        <taxon>Campylobacterota</taxon>
        <taxon>Epsilonproteobacteria</taxon>
        <taxon>Campylobacterales</taxon>
        <taxon>Arcobacteraceae</taxon>
        <taxon>Malaciobacter</taxon>
    </lineage>
</organism>
<dbReference type="PRINTS" id="PR00368">
    <property type="entry name" value="FADPNR"/>
</dbReference>
<dbReference type="GO" id="GO:0004148">
    <property type="term" value="F:dihydrolipoyl dehydrogenase (NADH) activity"/>
    <property type="evidence" value="ECO:0007669"/>
    <property type="project" value="TreeGrafter"/>
</dbReference>
<dbReference type="Gene3D" id="3.30.390.30">
    <property type="match status" value="1"/>
</dbReference>
<feature type="binding site" evidence="8">
    <location>
        <begin position="301"/>
        <end position="304"/>
    </location>
    <ligand>
        <name>FAD</name>
        <dbReference type="ChEBI" id="CHEBI:57692"/>
    </ligand>
</feature>
<comment type="caution">
    <text evidence="12">The sequence shown here is derived from an EMBL/GenBank/DDBJ whole genome shotgun (WGS) entry which is preliminary data.</text>
</comment>
<feature type="binding site" evidence="8">
    <location>
        <begin position="168"/>
        <end position="175"/>
    </location>
    <ligand>
        <name>NAD(+)</name>
        <dbReference type="ChEBI" id="CHEBI:57540"/>
    </ligand>
</feature>
<accession>A0A2N1J6S8</accession>
<evidence type="ECO:0000313" key="12">
    <source>
        <dbReference type="EMBL" id="PKI82251.1"/>
    </source>
</evidence>
<comment type="similarity">
    <text evidence="1">Belongs to the class-I pyridine nucleotide-disulfide oxidoreductase family.</text>
</comment>
<keyword evidence="13" id="KW-1185">Reference proteome</keyword>
<dbReference type="Proteomes" id="UP000233248">
    <property type="component" value="Unassembled WGS sequence"/>
</dbReference>
<gene>
    <name evidence="12" type="ORF">CP960_00425</name>
</gene>
<dbReference type="GO" id="GO:0006103">
    <property type="term" value="P:2-oxoglutarate metabolic process"/>
    <property type="evidence" value="ECO:0007669"/>
    <property type="project" value="TreeGrafter"/>
</dbReference>
<evidence type="ECO:0000259" key="10">
    <source>
        <dbReference type="Pfam" id="PF02852"/>
    </source>
</evidence>
<dbReference type="InterPro" id="IPR023753">
    <property type="entry name" value="FAD/NAD-binding_dom"/>
</dbReference>
<dbReference type="PANTHER" id="PTHR22912:SF217">
    <property type="entry name" value="DIHYDROLIPOYL DEHYDROGENASE"/>
    <property type="match status" value="1"/>
</dbReference>
<dbReference type="SUPFAM" id="SSF51905">
    <property type="entry name" value="FAD/NAD(P)-binding domain"/>
    <property type="match status" value="1"/>
</dbReference>
<feature type="binding site" evidence="8">
    <location>
        <position position="111"/>
    </location>
    <ligand>
        <name>FAD</name>
        <dbReference type="ChEBI" id="CHEBI:57692"/>
    </ligand>
</feature>
<dbReference type="InterPro" id="IPR004099">
    <property type="entry name" value="Pyr_nucl-diS_OxRdtase_dimer"/>
</dbReference>
<protein>
    <recommendedName>
        <fullName evidence="2">Dihydrolipoyl dehydrogenase</fullName>
    </recommendedName>
    <alternativeName>
        <fullName evidence="6">Dihydrolipoamide dehydrogenase</fullName>
    </alternativeName>
</protein>
<evidence type="ECO:0000256" key="5">
    <source>
        <dbReference type="ARBA" id="ARBA00023027"/>
    </source>
</evidence>
<dbReference type="AlphaFoldDB" id="A0A2N1J6S8"/>
<keyword evidence="5 8" id="KW-0520">NAD</keyword>
<keyword evidence="4 8" id="KW-0274">FAD</keyword>
<feature type="active site" description="Proton acceptor" evidence="7">
    <location>
        <position position="428"/>
    </location>
</feature>
<dbReference type="RefSeq" id="WP_101183205.1">
    <property type="nucleotide sequence ID" value="NZ_CP031218.1"/>
</dbReference>
<dbReference type="Gene3D" id="3.50.50.60">
    <property type="entry name" value="FAD/NAD(P)-binding domain"/>
    <property type="match status" value="2"/>
</dbReference>
<evidence type="ECO:0000256" key="8">
    <source>
        <dbReference type="PIRSR" id="PIRSR000350-3"/>
    </source>
</evidence>
<dbReference type="PIRSF" id="PIRSF000350">
    <property type="entry name" value="Mercury_reductase_MerA"/>
    <property type="match status" value="1"/>
</dbReference>
<dbReference type="SUPFAM" id="SSF55424">
    <property type="entry name" value="FAD/NAD-linked reductases, dimerisation (C-terminal) domain"/>
    <property type="match status" value="1"/>
</dbReference>
<evidence type="ECO:0000256" key="1">
    <source>
        <dbReference type="ARBA" id="ARBA00007532"/>
    </source>
</evidence>
<evidence type="ECO:0000256" key="4">
    <source>
        <dbReference type="ARBA" id="ARBA00022827"/>
    </source>
</evidence>
<keyword evidence="8" id="KW-0547">Nucleotide-binding</keyword>
<reference evidence="12 13" key="1">
    <citation type="submission" date="2017-09" db="EMBL/GenBank/DDBJ databases">
        <title>Genomics of the genus Arcobacter.</title>
        <authorList>
            <person name="Perez-Cataluna A."/>
            <person name="Figueras M.J."/>
            <person name="Salas-Masso N."/>
        </authorList>
    </citation>
    <scope>NUCLEOTIDE SEQUENCE [LARGE SCALE GENOMIC DNA]</scope>
    <source>
        <strain evidence="12 13">DSM 18005</strain>
    </source>
</reference>
<dbReference type="PRINTS" id="PR00411">
    <property type="entry name" value="PNDRDTASEI"/>
</dbReference>
<dbReference type="Pfam" id="PF02852">
    <property type="entry name" value="Pyr_redox_dim"/>
    <property type="match status" value="1"/>
</dbReference>
<feature type="binding site" evidence="8">
    <location>
        <position position="49"/>
    </location>
    <ligand>
        <name>FAD</name>
        <dbReference type="ChEBI" id="CHEBI:57692"/>
    </ligand>
</feature>
<evidence type="ECO:0000313" key="13">
    <source>
        <dbReference type="Proteomes" id="UP000233248"/>
    </source>
</evidence>
<feature type="binding site" evidence="8">
    <location>
        <position position="254"/>
    </location>
    <ligand>
        <name>NAD(+)</name>
        <dbReference type="ChEBI" id="CHEBI:57540"/>
    </ligand>
</feature>
<name>A0A2N1J6S8_9BACT</name>
<evidence type="ECO:0000259" key="11">
    <source>
        <dbReference type="Pfam" id="PF07992"/>
    </source>
</evidence>
<dbReference type="InterPro" id="IPR036188">
    <property type="entry name" value="FAD/NAD-bd_sf"/>
</dbReference>
<feature type="disulfide bond" description="Redox-active" evidence="9">
    <location>
        <begin position="40"/>
        <end position="45"/>
    </location>
</feature>
<dbReference type="OrthoDB" id="9786429at2"/>